<organism evidence="1 2">
    <name type="scientific">Rhodoferax aquaticus</name>
    <dbReference type="NCBI Taxonomy" id="2527691"/>
    <lineage>
        <taxon>Bacteria</taxon>
        <taxon>Pseudomonadati</taxon>
        <taxon>Pseudomonadota</taxon>
        <taxon>Betaproteobacteria</taxon>
        <taxon>Burkholderiales</taxon>
        <taxon>Comamonadaceae</taxon>
        <taxon>Rhodoferax</taxon>
    </lineage>
</organism>
<dbReference type="InterPro" id="IPR045179">
    <property type="entry name" value="YgfZ/GcvT"/>
</dbReference>
<dbReference type="AlphaFoldDB" id="A0A515EPN9"/>
<sequence length="307" mass="32974">MYDFSALQGVSTIENLGVIRVDGEDGAKFIHGQLSNDFLLLDTTQARLAAFCTPKGRMQASFIGVKTGQTQLLLVCSKDLLAATLKRLAMFVMRSKVKLTDASADYMLFGLAGDAVIQRMDGDHKPWSTHASHGVHQVDLYPAGGVPRQLWLVPANSPEPKGPPLDPSLWAWGEVCSAVATVSQATFEAFVPQMLNYESVGGVNFKKGCYPGQEVVARSQFRGTLKRRAFVAHTASATEAGIEIYPAEEDSQPVGTVVQSAPSPHGGWDAIISVQLSALSSGTLHYASPKGPEMALQPLPYTLLEDV</sequence>
<dbReference type="PIRSF" id="PIRSF006487">
    <property type="entry name" value="GcvT"/>
    <property type="match status" value="1"/>
</dbReference>
<proteinExistence type="predicted"/>
<dbReference type="Gene3D" id="3.30.70.1400">
    <property type="entry name" value="Aminomethyltransferase beta-barrel domains"/>
    <property type="match status" value="1"/>
</dbReference>
<protein>
    <submittedName>
        <fullName evidence="1">Folate-binding protein</fullName>
    </submittedName>
</protein>
<dbReference type="KEGG" id="rhg:EXZ61_10900"/>
<evidence type="ECO:0000313" key="1">
    <source>
        <dbReference type="EMBL" id="QDL54633.1"/>
    </source>
</evidence>
<dbReference type="SUPFAM" id="SSF103025">
    <property type="entry name" value="Folate-binding domain"/>
    <property type="match status" value="1"/>
</dbReference>
<gene>
    <name evidence="1" type="ORF">EXZ61_10900</name>
</gene>
<reference evidence="2" key="1">
    <citation type="submission" date="2019-02" db="EMBL/GenBank/DDBJ databases">
        <title>Complete genome sequence of Rhodoferax sp. Gr-4.</title>
        <authorList>
            <person name="Jin L."/>
        </authorList>
    </citation>
    <scope>NUCLEOTIDE SEQUENCE [LARGE SCALE GENOMIC DNA]</scope>
    <source>
        <strain evidence="2">Gr-4</strain>
    </source>
</reference>
<dbReference type="EMBL" id="CP036282">
    <property type="protein sequence ID" value="QDL54633.1"/>
    <property type="molecule type" value="Genomic_DNA"/>
</dbReference>
<dbReference type="RefSeq" id="WP_142811727.1">
    <property type="nucleotide sequence ID" value="NZ_CP036282.1"/>
</dbReference>
<dbReference type="Proteomes" id="UP000317365">
    <property type="component" value="Chromosome"/>
</dbReference>
<dbReference type="Gene3D" id="2.40.30.160">
    <property type="match status" value="1"/>
</dbReference>
<dbReference type="GO" id="GO:0016226">
    <property type="term" value="P:iron-sulfur cluster assembly"/>
    <property type="evidence" value="ECO:0007669"/>
    <property type="project" value="TreeGrafter"/>
</dbReference>
<dbReference type="InterPro" id="IPR017703">
    <property type="entry name" value="YgfZ/GCV_T_CS"/>
</dbReference>
<evidence type="ECO:0000313" key="2">
    <source>
        <dbReference type="Proteomes" id="UP000317365"/>
    </source>
</evidence>
<dbReference type="PANTHER" id="PTHR22602:SF0">
    <property type="entry name" value="TRANSFERASE CAF17, MITOCHONDRIAL-RELATED"/>
    <property type="match status" value="1"/>
</dbReference>
<keyword evidence="2" id="KW-1185">Reference proteome</keyword>
<accession>A0A515EPN9</accession>
<dbReference type="PANTHER" id="PTHR22602">
    <property type="entry name" value="TRANSFERASE CAF17, MITOCHONDRIAL-RELATED"/>
    <property type="match status" value="1"/>
</dbReference>
<name>A0A515EPN9_9BURK</name>
<dbReference type="NCBIfam" id="TIGR03317">
    <property type="entry name" value="ygfZ_signature"/>
    <property type="match status" value="1"/>
</dbReference>
<reference evidence="2" key="2">
    <citation type="journal article" date="2020" name="Int. J. Syst. Evol. Microbiol.">
        <title>Genomic insights into a novel species Rhodoferax aquaticus sp. nov., isolated from freshwater.</title>
        <authorList>
            <person name="Li T."/>
            <person name="Zhuo Y."/>
            <person name="Jin C.Z."/>
            <person name="Wu X."/>
            <person name="Ko S.R."/>
            <person name="Jin F.J."/>
            <person name="Ahn C.Y."/>
            <person name="Oh H.M."/>
            <person name="Lee H.G."/>
            <person name="Jin L."/>
        </authorList>
    </citation>
    <scope>NUCLEOTIDE SEQUENCE [LARGE SCALE GENOMIC DNA]</scope>
    <source>
        <strain evidence="2">Gr-4</strain>
    </source>
</reference>